<evidence type="ECO:0000259" key="2">
    <source>
        <dbReference type="Pfam" id="PF25324"/>
    </source>
</evidence>
<evidence type="ECO:0000313" key="3">
    <source>
        <dbReference type="EMBL" id="PUU82971.1"/>
    </source>
</evidence>
<evidence type="ECO:0000313" key="4">
    <source>
        <dbReference type="Proteomes" id="UP000244722"/>
    </source>
</evidence>
<dbReference type="Pfam" id="PF25324">
    <property type="entry name" value="DUF7881"/>
    <property type="match status" value="1"/>
</dbReference>
<dbReference type="Proteomes" id="UP000244722">
    <property type="component" value="Unassembled WGS sequence"/>
</dbReference>
<dbReference type="STRING" id="42251.A0A2T7A5E6"/>
<dbReference type="EMBL" id="NESQ01000019">
    <property type="protein sequence ID" value="PUU82971.1"/>
    <property type="molecule type" value="Genomic_DNA"/>
</dbReference>
<reference evidence="3 4" key="1">
    <citation type="submission" date="2017-04" db="EMBL/GenBank/DDBJ databases">
        <title>Draft genome sequence of Tuber borchii Vittad., a whitish edible truffle.</title>
        <authorList>
            <consortium name="DOE Joint Genome Institute"/>
            <person name="Murat C."/>
            <person name="Kuo A."/>
            <person name="Barry K.W."/>
            <person name="Clum A."/>
            <person name="Dockter R.B."/>
            <person name="Fauchery L."/>
            <person name="Iotti M."/>
            <person name="Kohler A."/>
            <person name="Labutti K."/>
            <person name="Lindquist E.A."/>
            <person name="Lipzen A."/>
            <person name="Ohm R.A."/>
            <person name="Wang M."/>
            <person name="Grigoriev I.V."/>
            <person name="Zambonelli A."/>
            <person name="Martin F.M."/>
        </authorList>
    </citation>
    <scope>NUCLEOTIDE SEQUENCE [LARGE SCALE GENOMIC DNA]</scope>
    <source>
        <strain evidence="3 4">Tbo3840</strain>
    </source>
</reference>
<gene>
    <name evidence="3" type="ORF">B9Z19DRAFT_966080</name>
</gene>
<name>A0A2T7A5E6_TUBBO</name>
<protein>
    <submittedName>
        <fullName evidence="3">Uncharacterized protein</fullName>
    </submittedName>
</protein>
<dbReference type="OrthoDB" id="2142759at2759"/>
<feature type="domain" description="DUF7881" evidence="2">
    <location>
        <begin position="9"/>
        <end position="78"/>
    </location>
</feature>
<keyword evidence="4" id="KW-1185">Reference proteome</keyword>
<dbReference type="AlphaFoldDB" id="A0A2T7A5E6"/>
<accession>A0A2T7A5E6</accession>
<evidence type="ECO:0000259" key="1">
    <source>
        <dbReference type="Pfam" id="PF13391"/>
    </source>
</evidence>
<comment type="caution">
    <text evidence="3">The sequence shown here is derived from an EMBL/GenBank/DDBJ whole genome shotgun (WGS) entry which is preliminary data.</text>
</comment>
<feature type="domain" description="HNH nuclease" evidence="1">
    <location>
        <begin position="121"/>
        <end position="199"/>
    </location>
</feature>
<dbReference type="InterPro" id="IPR057203">
    <property type="entry name" value="DUF7881"/>
</dbReference>
<organism evidence="3 4">
    <name type="scientific">Tuber borchii</name>
    <name type="common">White truffle</name>
    <dbReference type="NCBI Taxonomy" id="42251"/>
    <lineage>
        <taxon>Eukaryota</taxon>
        <taxon>Fungi</taxon>
        <taxon>Dikarya</taxon>
        <taxon>Ascomycota</taxon>
        <taxon>Pezizomycotina</taxon>
        <taxon>Pezizomycetes</taxon>
        <taxon>Pezizales</taxon>
        <taxon>Tuberaceae</taxon>
        <taxon>Tuber</taxon>
    </lineage>
</organism>
<proteinExistence type="predicted"/>
<sequence>MVLEYRDSHNVHVVCAKAPHKAVAGLLLTEGITNENFYGMIEITFILKGPGSYTLRFQGGTVVGRDKNPLQPGKYILSRSDGEPLEPCKDAWLIKTIPPTGKKASRNDAFKKAVRKRDMGCVVTGEPAVNAQYGGWQGMQVAHIFPLALEKYWEDHGLGTTLISYPPPKSPRRINSVQNGMVLRSDVHELFDDYKMAINPDDNFKVVFFVRDIKNIAGRHLSQKLIDDPKRPVDGLLRWHYRQCVLANMRYD</sequence>
<dbReference type="Pfam" id="PF13391">
    <property type="entry name" value="HNH_2"/>
    <property type="match status" value="1"/>
</dbReference>
<dbReference type="InterPro" id="IPR003615">
    <property type="entry name" value="HNH_nuc"/>
</dbReference>